<dbReference type="InterPro" id="IPR001078">
    <property type="entry name" value="2-oxoacid_DH_actylTfrase"/>
</dbReference>
<dbReference type="EMBL" id="JAQQAL010000017">
    <property type="protein sequence ID" value="MDC7226800.1"/>
    <property type="molecule type" value="Genomic_DNA"/>
</dbReference>
<dbReference type="InterPro" id="IPR000089">
    <property type="entry name" value="Biotin_lipoyl"/>
</dbReference>
<reference evidence="11 12" key="1">
    <citation type="submission" date="2022-12" db="EMBL/GenBank/DDBJ databases">
        <title>Metagenome assembled genome from gulf of manar.</title>
        <authorList>
            <person name="Kohli P."/>
            <person name="Pk S."/>
            <person name="Venkata Ramana C."/>
            <person name="Sasikala C."/>
        </authorList>
    </citation>
    <scope>NUCLEOTIDE SEQUENCE [LARGE SCALE GENOMIC DNA]</scope>
    <source>
        <strain evidence="11">JB008</strain>
    </source>
</reference>
<comment type="caution">
    <text evidence="11">The sequence shown here is derived from an EMBL/GenBank/DDBJ whole genome shotgun (WGS) entry which is preliminary data.</text>
</comment>
<dbReference type="Gene3D" id="3.30.559.10">
    <property type="entry name" value="Chloramphenicol acetyltransferase-like domain"/>
    <property type="match status" value="1"/>
</dbReference>
<dbReference type="SUPFAM" id="SSF51230">
    <property type="entry name" value="Single hybrid motif"/>
    <property type="match status" value="1"/>
</dbReference>
<dbReference type="Proteomes" id="UP001221217">
    <property type="component" value="Unassembled WGS sequence"/>
</dbReference>
<keyword evidence="5 7" id="KW-0450">Lipoyl</keyword>
<evidence type="ECO:0000256" key="5">
    <source>
        <dbReference type="ARBA" id="ARBA00022823"/>
    </source>
</evidence>
<evidence type="ECO:0000259" key="10">
    <source>
        <dbReference type="PROSITE" id="PS51826"/>
    </source>
</evidence>
<name>A0AAJ1IGD3_9SPIO</name>
<dbReference type="PROSITE" id="PS51826">
    <property type="entry name" value="PSBD"/>
    <property type="match status" value="2"/>
</dbReference>
<feature type="domain" description="Lipoyl-binding" evidence="9">
    <location>
        <begin position="2"/>
        <end position="77"/>
    </location>
</feature>
<comment type="subunit">
    <text evidence="3">Forms a 24-polypeptide structural core with octahedral symmetry.</text>
</comment>
<feature type="domain" description="Peripheral subunit-binding (PSBD)" evidence="10">
    <location>
        <begin position="128"/>
        <end position="165"/>
    </location>
</feature>
<dbReference type="GO" id="GO:0016407">
    <property type="term" value="F:acetyltransferase activity"/>
    <property type="evidence" value="ECO:0007669"/>
    <property type="project" value="TreeGrafter"/>
</dbReference>
<dbReference type="PANTHER" id="PTHR43178:SF5">
    <property type="entry name" value="LIPOAMIDE ACYLTRANSFERASE COMPONENT OF BRANCHED-CHAIN ALPHA-KETO ACID DEHYDROGENASE COMPLEX, MITOCHONDRIAL"/>
    <property type="match status" value="1"/>
</dbReference>
<dbReference type="PROSITE" id="PS00189">
    <property type="entry name" value="LIPOYL"/>
    <property type="match status" value="1"/>
</dbReference>
<dbReference type="SUPFAM" id="SSF52777">
    <property type="entry name" value="CoA-dependent acyltransferases"/>
    <property type="match status" value="1"/>
</dbReference>
<comment type="cofactor">
    <cofactor evidence="1 7">
        <name>(R)-lipoate</name>
        <dbReference type="ChEBI" id="CHEBI:83088"/>
    </cofactor>
</comment>
<dbReference type="Pfam" id="PF02817">
    <property type="entry name" value="E3_binding"/>
    <property type="match status" value="2"/>
</dbReference>
<evidence type="ECO:0000256" key="4">
    <source>
        <dbReference type="ARBA" id="ARBA00022679"/>
    </source>
</evidence>
<dbReference type="Pfam" id="PF00364">
    <property type="entry name" value="Biotin_lipoyl"/>
    <property type="match status" value="1"/>
</dbReference>
<dbReference type="InterPro" id="IPR050743">
    <property type="entry name" value="2-oxoacid_DH_E2_comp"/>
</dbReference>
<dbReference type="Gene3D" id="4.10.320.10">
    <property type="entry name" value="E3-binding domain"/>
    <property type="match status" value="2"/>
</dbReference>
<dbReference type="GO" id="GO:0005737">
    <property type="term" value="C:cytoplasm"/>
    <property type="evidence" value="ECO:0007669"/>
    <property type="project" value="TreeGrafter"/>
</dbReference>
<protein>
    <recommendedName>
        <fullName evidence="7">Dihydrolipoamide acetyltransferase component of pyruvate dehydrogenase complex</fullName>
        <ecNumber evidence="7">2.3.1.-</ecNumber>
    </recommendedName>
</protein>
<dbReference type="InterPro" id="IPR023213">
    <property type="entry name" value="CAT-like_dom_sf"/>
</dbReference>
<evidence type="ECO:0000313" key="11">
    <source>
        <dbReference type="EMBL" id="MDC7226800.1"/>
    </source>
</evidence>
<dbReference type="GO" id="GO:0031405">
    <property type="term" value="F:lipoic acid binding"/>
    <property type="evidence" value="ECO:0007669"/>
    <property type="project" value="TreeGrafter"/>
</dbReference>
<dbReference type="SUPFAM" id="SSF47005">
    <property type="entry name" value="Peripheral subunit-binding domain of 2-oxo acid dehydrogenase complex"/>
    <property type="match status" value="2"/>
</dbReference>
<feature type="compositionally biased region" description="Low complexity" evidence="8">
    <location>
        <begin position="96"/>
        <end position="117"/>
    </location>
</feature>
<dbReference type="InterPro" id="IPR036625">
    <property type="entry name" value="E3-bd_dom_sf"/>
</dbReference>
<dbReference type="Gene3D" id="2.40.50.100">
    <property type="match status" value="1"/>
</dbReference>
<evidence type="ECO:0000256" key="8">
    <source>
        <dbReference type="SAM" id="MobiDB-lite"/>
    </source>
</evidence>
<gene>
    <name evidence="11" type="ORF">PQJ61_08540</name>
</gene>
<evidence type="ECO:0000313" key="12">
    <source>
        <dbReference type="Proteomes" id="UP001221217"/>
    </source>
</evidence>
<dbReference type="InterPro" id="IPR004167">
    <property type="entry name" value="PSBD"/>
</dbReference>
<comment type="similarity">
    <text evidence="2 7">Belongs to the 2-oxoacid dehydrogenase family.</text>
</comment>
<evidence type="ECO:0000256" key="1">
    <source>
        <dbReference type="ARBA" id="ARBA00001938"/>
    </source>
</evidence>
<sequence>MAEKIIMPKTGMAMEEGVIIEWFIKEGDVVSQGDIVAEIETDKSSMELESDYDGTILKIVHPAGTTVPVVKVIAWIGEPGEEIPEEDEAEPKAEEASPAEAAPAAAAPAVPASAPKTAKADMIGDRVKATPAARRVAGEKNVNLADIEPSGKHGEVREADVMAAPAVTATPLAARVAADQDISLSEIAGSGHAGKIFKADLTALSGMSGAVDEAFVPNYQDELVDLTKIQQITGKRMLQSHTEIPVVTENAKADVTELLAMRKSLNESLDVKISINDFVLLATARMLRLNPRMNASLAGNNQLLYKGRINLGMAVATPKGLLVPVIKDADMYSITGISAAARELSVKGREGKLQMDEMEGGTFTVSNVGMFGVTSFTPIINQPEAGILGVCAVEDKLAMVDGEVVVRKEMGLSLTFDHRVVDGAEAAIAIKTVKDFLEAPLTILA</sequence>
<dbReference type="CDD" id="cd06849">
    <property type="entry name" value="lipoyl_domain"/>
    <property type="match status" value="1"/>
</dbReference>
<evidence type="ECO:0000256" key="6">
    <source>
        <dbReference type="ARBA" id="ARBA00023315"/>
    </source>
</evidence>
<dbReference type="EC" id="2.3.1.-" evidence="7"/>
<dbReference type="PROSITE" id="PS50968">
    <property type="entry name" value="BIOTINYL_LIPOYL"/>
    <property type="match status" value="1"/>
</dbReference>
<dbReference type="InterPro" id="IPR003016">
    <property type="entry name" value="2-oxoA_DH_lipoyl-BS"/>
</dbReference>
<keyword evidence="6 7" id="KW-0012">Acyltransferase</keyword>
<evidence type="ECO:0000256" key="3">
    <source>
        <dbReference type="ARBA" id="ARBA00011484"/>
    </source>
</evidence>
<evidence type="ECO:0000259" key="9">
    <source>
        <dbReference type="PROSITE" id="PS50968"/>
    </source>
</evidence>
<evidence type="ECO:0000256" key="2">
    <source>
        <dbReference type="ARBA" id="ARBA00007317"/>
    </source>
</evidence>
<accession>A0AAJ1IGD3</accession>
<evidence type="ECO:0000256" key="7">
    <source>
        <dbReference type="RuleBase" id="RU003423"/>
    </source>
</evidence>
<proteinExistence type="inferred from homology"/>
<feature type="domain" description="Peripheral subunit-binding (PSBD)" evidence="10">
    <location>
        <begin position="168"/>
        <end position="205"/>
    </location>
</feature>
<organism evidence="11 12">
    <name type="scientific">Candidatus Thalassospirochaeta sargassi</name>
    <dbReference type="NCBI Taxonomy" id="3119039"/>
    <lineage>
        <taxon>Bacteria</taxon>
        <taxon>Pseudomonadati</taxon>
        <taxon>Spirochaetota</taxon>
        <taxon>Spirochaetia</taxon>
        <taxon>Spirochaetales</taxon>
        <taxon>Spirochaetaceae</taxon>
        <taxon>Candidatus Thalassospirochaeta</taxon>
    </lineage>
</organism>
<dbReference type="InterPro" id="IPR011053">
    <property type="entry name" value="Single_hybrid_motif"/>
</dbReference>
<dbReference type="PANTHER" id="PTHR43178">
    <property type="entry name" value="DIHYDROLIPOAMIDE ACETYLTRANSFERASE COMPONENT OF PYRUVATE DEHYDROGENASE COMPLEX"/>
    <property type="match status" value="1"/>
</dbReference>
<dbReference type="AlphaFoldDB" id="A0AAJ1IGD3"/>
<feature type="region of interest" description="Disordered" evidence="8">
    <location>
        <begin position="82"/>
        <end position="118"/>
    </location>
</feature>
<dbReference type="Pfam" id="PF00198">
    <property type="entry name" value="2-oxoacid_dh"/>
    <property type="match status" value="1"/>
</dbReference>
<keyword evidence="4 7" id="KW-0808">Transferase</keyword>